<dbReference type="Proteomes" id="UP001066276">
    <property type="component" value="Chromosome 2_1"/>
</dbReference>
<gene>
    <name evidence="1" type="ORF">NDU88_000394</name>
</gene>
<comment type="caution">
    <text evidence="1">The sequence shown here is derived from an EMBL/GenBank/DDBJ whole genome shotgun (WGS) entry which is preliminary data.</text>
</comment>
<name>A0AAV7V8X3_PLEWA</name>
<accession>A0AAV7V8X3</accession>
<dbReference type="EMBL" id="JANPWB010000003">
    <property type="protein sequence ID" value="KAJ1196524.1"/>
    <property type="molecule type" value="Genomic_DNA"/>
</dbReference>
<keyword evidence="2" id="KW-1185">Reference proteome</keyword>
<sequence length="111" mass="12803">MFESLTADIHNLKRDLSQELWQVNQGLTSVGNRVSSLEDNGMAQGQELEMLLQEVICLHEQDVLWAQVEDLENRSHRNNVRLQGVPVDSEGIDIQDYIQALFCHVLGWEEW</sequence>
<evidence type="ECO:0000313" key="2">
    <source>
        <dbReference type="Proteomes" id="UP001066276"/>
    </source>
</evidence>
<protein>
    <submittedName>
        <fullName evidence="1">Uncharacterized protein</fullName>
    </submittedName>
</protein>
<reference evidence="1" key="1">
    <citation type="journal article" date="2022" name="bioRxiv">
        <title>Sequencing and chromosome-scale assembly of the giantPleurodeles waltlgenome.</title>
        <authorList>
            <person name="Brown T."/>
            <person name="Elewa A."/>
            <person name="Iarovenko S."/>
            <person name="Subramanian E."/>
            <person name="Araus A.J."/>
            <person name="Petzold A."/>
            <person name="Susuki M."/>
            <person name="Suzuki K.-i.T."/>
            <person name="Hayashi T."/>
            <person name="Toyoda A."/>
            <person name="Oliveira C."/>
            <person name="Osipova E."/>
            <person name="Leigh N.D."/>
            <person name="Simon A."/>
            <person name="Yun M.H."/>
        </authorList>
    </citation>
    <scope>NUCLEOTIDE SEQUENCE</scope>
    <source>
        <strain evidence="1">20211129_DDA</strain>
        <tissue evidence="1">Liver</tissue>
    </source>
</reference>
<dbReference type="AlphaFoldDB" id="A0AAV7V8X3"/>
<proteinExistence type="predicted"/>
<evidence type="ECO:0000313" key="1">
    <source>
        <dbReference type="EMBL" id="KAJ1196524.1"/>
    </source>
</evidence>
<organism evidence="1 2">
    <name type="scientific">Pleurodeles waltl</name>
    <name type="common">Iberian ribbed newt</name>
    <dbReference type="NCBI Taxonomy" id="8319"/>
    <lineage>
        <taxon>Eukaryota</taxon>
        <taxon>Metazoa</taxon>
        <taxon>Chordata</taxon>
        <taxon>Craniata</taxon>
        <taxon>Vertebrata</taxon>
        <taxon>Euteleostomi</taxon>
        <taxon>Amphibia</taxon>
        <taxon>Batrachia</taxon>
        <taxon>Caudata</taxon>
        <taxon>Salamandroidea</taxon>
        <taxon>Salamandridae</taxon>
        <taxon>Pleurodelinae</taxon>
        <taxon>Pleurodeles</taxon>
    </lineage>
</organism>